<reference evidence="1" key="2">
    <citation type="submission" date="2023-04" db="EMBL/GenBank/DDBJ databases">
        <title>Paracnuella aquatica gen. nov., sp. nov., a member of the family Chitinophagaceae isolated from a hot spring.</title>
        <authorList>
            <person name="Wang C."/>
        </authorList>
    </citation>
    <scope>NUCLEOTIDE SEQUENCE</scope>
    <source>
        <strain evidence="1">LB-8</strain>
    </source>
</reference>
<dbReference type="EMBL" id="JAOTIF010000032">
    <property type="protein sequence ID" value="MCU7552333.1"/>
    <property type="molecule type" value="Genomic_DNA"/>
</dbReference>
<dbReference type="RefSeq" id="WP_279299768.1">
    <property type="nucleotide sequence ID" value="NZ_JAOTIF010000032.1"/>
</dbReference>
<gene>
    <name evidence="1" type="ORF">OCK74_24650</name>
</gene>
<accession>A0A9X2Y298</accession>
<comment type="caution">
    <text evidence="1">The sequence shown here is derived from an EMBL/GenBank/DDBJ whole genome shotgun (WGS) entry which is preliminary data.</text>
</comment>
<dbReference type="Proteomes" id="UP001155483">
    <property type="component" value="Unassembled WGS sequence"/>
</dbReference>
<protein>
    <submittedName>
        <fullName evidence="1">Uncharacterized protein</fullName>
    </submittedName>
</protein>
<name>A0A9X2Y298_9BACT</name>
<dbReference type="AlphaFoldDB" id="A0A9X2Y298"/>
<reference evidence="1" key="1">
    <citation type="submission" date="2022-09" db="EMBL/GenBank/DDBJ databases">
        <authorList>
            <person name="Yuan C."/>
            <person name="Ke Z."/>
        </authorList>
    </citation>
    <scope>NUCLEOTIDE SEQUENCE</scope>
    <source>
        <strain evidence="1">LB-8</strain>
    </source>
</reference>
<proteinExistence type="predicted"/>
<sequence length="93" mass="10687">MKFFPKKQPGTQHRSINTDAIKTEVLDDAQQAEGELTAVIALAIHKYVTEVREYENTVLTIQQVIKPYSPWSSKIYGLRQQPLYVPGLRMKIK</sequence>
<evidence type="ECO:0000313" key="1">
    <source>
        <dbReference type="EMBL" id="MCU7552333.1"/>
    </source>
</evidence>
<keyword evidence="2" id="KW-1185">Reference proteome</keyword>
<evidence type="ECO:0000313" key="2">
    <source>
        <dbReference type="Proteomes" id="UP001155483"/>
    </source>
</evidence>
<organism evidence="1 2">
    <name type="scientific">Paraflavisolibacter caeni</name>
    <dbReference type="NCBI Taxonomy" id="2982496"/>
    <lineage>
        <taxon>Bacteria</taxon>
        <taxon>Pseudomonadati</taxon>
        <taxon>Bacteroidota</taxon>
        <taxon>Chitinophagia</taxon>
        <taxon>Chitinophagales</taxon>
        <taxon>Chitinophagaceae</taxon>
        <taxon>Paraflavisolibacter</taxon>
    </lineage>
</organism>